<dbReference type="PANTHER" id="PTHR23117">
    <property type="entry name" value="GUANYLATE KINASE-RELATED"/>
    <property type="match status" value="1"/>
</dbReference>
<dbReference type="AlphaFoldDB" id="A0A7V2F6Z5"/>
<evidence type="ECO:0000256" key="5">
    <source>
        <dbReference type="ARBA" id="ARBA00016296"/>
    </source>
</evidence>
<evidence type="ECO:0000256" key="4">
    <source>
        <dbReference type="ARBA" id="ARBA00012961"/>
    </source>
</evidence>
<evidence type="ECO:0000256" key="10">
    <source>
        <dbReference type="ARBA" id="ARBA00022840"/>
    </source>
</evidence>
<evidence type="ECO:0000256" key="6">
    <source>
        <dbReference type="ARBA" id="ARBA00022490"/>
    </source>
</evidence>
<evidence type="ECO:0000256" key="1">
    <source>
        <dbReference type="ARBA" id="ARBA00003531"/>
    </source>
</evidence>
<dbReference type="Gene3D" id="3.40.50.300">
    <property type="entry name" value="P-loop containing nucleotide triphosphate hydrolases"/>
    <property type="match status" value="1"/>
</dbReference>
<evidence type="ECO:0000259" key="14">
    <source>
        <dbReference type="PROSITE" id="PS50052"/>
    </source>
</evidence>
<keyword evidence="7 13" id="KW-0808">Transferase</keyword>
<keyword evidence="6 13" id="KW-0963">Cytoplasm</keyword>
<evidence type="ECO:0000256" key="7">
    <source>
        <dbReference type="ARBA" id="ARBA00022679"/>
    </source>
</evidence>
<sequence length="189" mass="21340">MPEPRLVVLTAPSGAGKTSIARRVLQAFPNMRFSVSATTRPPRPGERNGVDYYFLSEEAFRELIRDGQFVEYEEVYPGRLYGTLRSEIDAASRAHPVLLDIDVKGALRIKERFGEEALAIFIKPPSLEVLADRLRTRGTENAAALAERLERARMELTYEDRFDAVVVNDDLERATAETLNLVRSFLSRP</sequence>
<evidence type="ECO:0000256" key="11">
    <source>
        <dbReference type="ARBA" id="ARBA00030128"/>
    </source>
</evidence>
<keyword evidence="9 13" id="KW-0418">Kinase</keyword>
<dbReference type="EMBL" id="DSGB01000006">
    <property type="protein sequence ID" value="HER96891.1"/>
    <property type="molecule type" value="Genomic_DNA"/>
</dbReference>
<dbReference type="SMART" id="SM00072">
    <property type="entry name" value="GuKc"/>
    <property type="match status" value="1"/>
</dbReference>
<comment type="function">
    <text evidence="1 13">Essential for recycling GMP and indirectly, cGMP.</text>
</comment>
<dbReference type="InterPro" id="IPR017665">
    <property type="entry name" value="Guanylate_kinase"/>
</dbReference>
<dbReference type="GO" id="GO:0005524">
    <property type="term" value="F:ATP binding"/>
    <property type="evidence" value="ECO:0007669"/>
    <property type="project" value="UniProtKB-UniRule"/>
</dbReference>
<dbReference type="SUPFAM" id="SSF52540">
    <property type="entry name" value="P-loop containing nucleoside triphosphate hydrolases"/>
    <property type="match status" value="1"/>
</dbReference>
<feature type="binding site" evidence="13">
    <location>
        <begin position="11"/>
        <end position="18"/>
    </location>
    <ligand>
        <name>ATP</name>
        <dbReference type="ChEBI" id="CHEBI:30616"/>
    </ligand>
</feature>
<proteinExistence type="inferred from homology"/>
<comment type="subcellular location">
    <subcellularLocation>
        <location evidence="2 13">Cytoplasm</location>
    </subcellularLocation>
</comment>
<evidence type="ECO:0000256" key="9">
    <source>
        <dbReference type="ARBA" id="ARBA00022777"/>
    </source>
</evidence>
<dbReference type="PANTHER" id="PTHR23117:SF13">
    <property type="entry name" value="GUANYLATE KINASE"/>
    <property type="match status" value="1"/>
</dbReference>
<dbReference type="FunFam" id="3.30.63.10:FF:000005">
    <property type="entry name" value="Guanylate kinase"/>
    <property type="match status" value="1"/>
</dbReference>
<dbReference type="HAMAP" id="MF_00328">
    <property type="entry name" value="Guanylate_kinase"/>
    <property type="match status" value="1"/>
</dbReference>
<evidence type="ECO:0000313" key="15">
    <source>
        <dbReference type="EMBL" id="HER96891.1"/>
    </source>
</evidence>
<dbReference type="Pfam" id="PF00625">
    <property type="entry name" value="Guanylate_kin"/>
    <property type="match status" value="1"/>
</dbReference>
<reference evidence="15" key="1">
    <citation type="journal article" date="2020" name="mSystems">
        <title>Genome- and Community-Level Interaction Insights into Carbon Utilization and Element Cycling Functions of Hydrothermarchaeota in Hydrothermal Sediment.</title>
        <authorList>
            <person name="Zhou Z."/>
            <person name="Liu Y."/>
            <person name="Xu W."/>
            <person name="Pan J."/>
            <person name="Luo Z.H."/>
            <person name="Li M."/>
        </authorList>
    </citation>
    <scope>NUCLEOTIDE SEQUENCE [LARGE SCALE GENOMIC DNA]</scope>
    <source>
        <strain evidence="15">SpSt-143</strain>
    </source>
</reference>
<dbReference type="GO" id="GO:0004385">
    <property type="term" value="F:GMP kinase activity"/>
    <property type="evidence" value="ECO:0007669"/>
    <property type="project" value="UniProtKB-UniRule"/>
</dbReference>
<dbReference type="PROSITE" id="PS00856">
    <property type="entry name" value="GUANYLATE_KINASE_1"/>
    <property type="match status" value="1"/>
</dbReference>
<dbReference type="InterPro" id="IPR008144">
    <property type="entry name" value="Guanylate_kin-like_dom"/>
</dbReference>
<dbReference type="InterPro" id="IPR027417">
    <property type="entry name" value="P-loop_NTPase"/>
</dbReference>
<keyword evidence="8 13" id="KW-0547">Nucleotide-binding</keyword>
<name>A0A7V2F6Z5_RHOMR</name>
<evidence type="ECO:0000256" key="8">
    <source>
        <dbReference type="ARBA" id="ARBA00022741"/>
    </source>
</evidence>
<organism evidence="15">
    <name type="scientific">Rhodothermus marinus</name>
    <name type="common">Rhodothermus obamensis</name>
    <dbReference type="NCBI Taxonomy" id="29549"/>
    <lineage>
        <taxon>Bacteria</taxon>
        <taxon>Pseudomonadati</taxon>
        <taxon>Rhodothermota</taxon>
        <taxon>Rhodothermia</taxon>
        <taxon>Rhodothermales</taxon>
        <taxon>Rhodothermaceae</taxon>
        <taxon>Rhodothermus</taxon>
    </lineage>
</organism>
<dbReference type="InterPro" id="IPR008145">
    <property type="entry name" value="GK/Ca_channel_bsu"/>
</dbReference>
<gene>
    <name evidence="13" type="primary">gmk</name>
    <name evidence="15" type="ORF">ENO59_10340</name>
</gene>
<evidence type="ECO:0000256" key="12">
    <source>
        <dbReference type="ARBA" id="ARBA00048594"/>
    </source>
</evidence>
<protein>
    <recommendedName>
        <fullName evidence="5 13">Guanylate kinase</fullName>
        <ecNumber evidence="4 13">2.7.4.8</ecNumber>
    </recommendedName>
    <alternativeName>
        <fullName evidence="11 13">GMP kinase</fullName>
    </alternativeName>
</protein>
<evidence type="ECO:0000256" key="2">
    <source>
        <dbReference type="ARBA" id="ARBA00004496"/>
    </source>
</evidence>
<comment type="similarity">
    <text evidence="3 13">Belongs to the guanylate kinase family.</text>
</comment>
<comment type="caution">
    <text evidence="15">The sequence shown here is derived from an EMBL/GenBank/DDBJ whole genome shotgun (WGS) entry which is preliminary data.</text>
</comment>
<dbReference type="CDD" id="cd00071">
    <property type="entry name" value="GMPK"/>
    <property type="match status" value="1"/>
</dbReference>
<keyword evidence="10 13" id="KW-0067">ATP-binding</keyword>
<evidence type="ECO:0000256" key="13">
    <source>
        <dbReference type="HAMAP-Rule" id="MF_00328"/>
    </source>
</evidence>
<dbReference type="GO" id="GO:0005829">
    <property type="term" value="C:cytosol"/>
    <property type="evidence" value="ECO:0007669"/>
    <property type="project" value="TreeGrafter"/>
</dbReference>
<feature type="domain" description="Guanylate kinase-like" evidence="14">
    <location>
        <begin position="4"/>
        <end position="183"/>
    </location>
</feature>
<dbReference type="NCBIfam" id="TIGR03263">
    <property type="entry name" value="guanyl_kin"/>
    <property type="match status" value="1"/>
</dbReference>
<dbReference type="InterPro" id="IPR020590">
    <property type="entry name" value="Guanylate_kinase_CS"/>
</dbReference>
<dbReference type="PROSITE" id="PS50052">
    <property type="entry name" value="GUANYLATE_KINASE_2"/>
    <property type="match status" value="1"/>
</dbReference>
<dbReference type="EC" id="2.7.4.8" evidence="4 13"/>
<evidence type="ECO:0000256" key="3">
    <source>
        <dbReference type="ARBA" id="ARBA00005790"/>
    </source>
</evidence>
<dbReference type="Gene3D" id="3.30.63.10">
    <property type="entry name" value="Guanylate Kinase phosphate binding domain"/>
    <property type="match status" value="1"/>
</dbReference>
<accession>A0A7V2F6Z5</accession>
<comment type="catalytic activity">
    <reaction evidence="12 13">
        <text>GMP + ATP = GDP + ADP</text>
        <dbReference type="Rhea" id="RHEA:20780"/>
        <dbReference type="ChEBI" id="CHEBI:30616"/>
        <dbReference type="ChEBI" id="CHEBI:58115"/>
        <dbReference type="ChEBI" id="CHEBI:58189"/>
        <dbReference type="ChEBI" id="CHEBI:456216"/>
        <dbReference type="EC" id="2.7.4.8"/>
    </reaction>
</comment>